<evidence type="ECO:0000313" key="3">
    <source>
        <dbReference type="Proteomes" id="UP000184526"/>
    </source>
</evidence>
<gene>
    <name evidence="2" type="ORF">SAMN02745196_02338</name>
</gene>
<name>A0A1M5XP56_9CLOT</name>
<accession>A0A1M5XP56</accession>
<dbReference type="EMBL" id="FQXP01000009">
    <property type="protein sequence ID" value="SHI01328.1"/>
    <property type="molecule type" value="Genomic_DNA"/>
</dbReference>
<feature type="domain" description="Gp28/Gp37-like" evidence="1">
    <location>
        <begin position="6"/>
        <end position="340"/>
    </location>
</feature>
<evidence type="ECO:0000259" key="1">
    <source>
        <dbReference type="Pfam" id="PF14594"/>
    </source>
</evidence>
<dbReference type="Proteomes" id="UP000184526">
    <property type="component" value="Unassembled WGS sequence"/>
</dbReference>
<dbReference type="RefSeq" id="WP_072832194.1">
    <property type="nucleotide sequence ID" value="NZ_FQXP01000009.1"/>
</dbReference>
<dbReference type="AlphaFoldDB" id="A0A1M5XP56"/>
<proteinExistence type="predicted"/>
<dbReference type="STRING" id="1121306.SAMN02745196_02338"/>
<evidence type="ECO:0000313" key="2">
    <source>
        <dbReference type="EMBL" id="SHI01328.1"/>
    </source>
</evidence>
<dbReference type="Pfam" id="PF14594">
    <property type="entry name" value="Sipho_Gp37"/>
    <property type="match status" value="1"/>
</dbReference>
<reference evidence="2 3" key="1">
    <citation type="submission" date="2016-11" db="EMBL/GenBank/DDBJ databases">
        <authorList>
            <person name="Jaros S."/>
            <person name="Januszkiewicz K."/>
            <person name="Wedrychowicz H."/>
        </authorList>
    </citation>
    <scope>NUCLEOTIDE SEQUENCE [LARGE SCALE GENOMIC DNA]</scope>
    <source>
        <strain evidence="2 3">DSM 3089</strain>
    </source>
</reference>
<organism evidence="2 3">
    <name type="scientific">Clostridium collagenovorans DSM 3089</name>
    <dbReference type="NCBI Taxonomy" id="1121306"/>
    <lineage>
        <taxon>Bacteria</taxon>
        <taxon>Bacillati</taxon>
        <taxon>Bacillota</taxon>
        <taxon>Clostridia</taxon>
        <taxon>Eubacteriales</taxon>
        <taxon>Clostridiaceae</taxon>
        <taxon>Clostridium</taxon>
    </lineage>
</organism>
<protein>
    <submittedName>
        <fullName evidence="2">Virus ReqiPepy6 Gp37-like protein</fullName>
    </submittedName>
</protein>
<keyword evidence="3" id="KW-1185">Reference proteome</keyword>
<dbReference type="InterPro" id="IPR029432">
    <property type="entry name" value="Gp28/Gp37-like_dom"/>
</dbReference>
<sequence>MDRISIRVFDKNINFLGEVDEYTSLFYIRKWNTHGEFEFHLSSIDPNIIKIGNIVMLGKDKAKSGVIEYVEINQENHKEIIVKGFGLSYWLSQRVTVPPINAAQDYYNTNAEDIILNLVKNNAILPTDRNRIIPYLEIEKSKGRGELIEFQTRYKNLADELSKIAKASSLGFNIDLDYKNKKFIFRVLEGRNLTSSQRVNPPAIFSLDYDNIKKQNYVESTIGYKNCGYIAGEGEGEERDIEVIYNELSGLERREIFIDAGDVKEGGNLIDAGKIKLAENPKIASFECEVDPNAYKTNWDLGDVVTTIDKKHKIVINNRVLEVTEVYETNNFKVEPRFGEAIPSVNEKIKQITDVPLKENKKKSQEPTGAIDKTFICTQLSPSKLWRINHNLNKMPSVSVADSSGTVLMGDIRYIDSNNLELIFTTEVSGSAYFN</sequence>